<dbReference type="PATRIC" id="fig|1348973.3.peg.807"/>
<gene>
    <name evidence="1" type="ORF">M670_00835</name>
</gene>
<protein>
    <submittedName>
        <fullName evidence="1">Uncharacterized protein</fullName>
    </submittedName>
</protein>
<dbReference type="AlphaFoldDB" id="A0A072NQP7"/>
<evidence type="ECO:0000313" key="2">
    <source>
        <dbReference type="Proteomes" id="UP000027936"/>
    </source>
</evidence>
<dbReference type="Proteomes" id="UP000027936">
    <property type="component" value="Unassembled WGS sequence"/>
</dbReference>
<name>A0A072NQP7_SCHAZ</name>
<comment type="caution">
    <text evidence="1">The sequence shown here is derived from an EMBL/GenBank/DDBJ whole genome shotgun (WGS) entry which is preliminary data.</text>
</comment>
<reference evidence="1 2" key="1">
    <citation type="submission" date="2014-04" db="EMBL/GenBank/DDBJ databases">
        <title>Draft genome sequence of Bacillus azotoformans MEV2011, a (co-) denitrifying strain unable to grow in the presence of oxygen.</title>
        <authorList>
            <person name="Nielsen M."/>
            <person name="Schreiber L."/>
            <person name="Finster K."/>
            <person name="Schramm A."/>
        </authorList>
    </citation>
    <scope>NUCLEOTIDE SEQUENCE [LARGE SCALE GENOMIC DNA]</scope>
    <source>
        <strain evidence="1 2">MEV2011</strain>
    </source>
</reference>
<organism evidence="1 2">
    <name type="scientific">Schinkia azotoformans MEV2011</name>
    <dbReference type="NCBI Taxonomy" id="1348973"/>
    <lineage>
        <taxon>Bacteria</taxon>
        <taxon>Bacillati</taxon>
        <taxon>Bacillota</taxon>
        <taxon>Bacilli</taxon>
        <taxon>Bacillales</taxon>
        <taxon>Bacillaceae</taxon>
        <taxon>Calidifontibacillus/Schinkia group</taxon>
        <taxon>Schinkia</taxon>
    </lineage>
</organism>
<evidence type="ECO:0000313" key="1">
    <source>
        <dbReference type="EMBL" id="KEF39811.1"/>
    </source>
</evidence>
<accession>A0A072NQP7</accession>
<dbReference type="EMBL" id="JJRY01000002">
    <property type="protein sequence ID" value="KEF39811.1"/>
    <property type="molecule type" value="Genomic_DNA"/>
</dbReference>
<sequence length="48" mass="5936">MEVSIGDKVFYQEKEYTIYYIYSSNYCELREERSYRTILVHIDEIKCN</sequence>
<proteinExistence type="predicted"/>